<dbReference type="GO" id="GO:0005886">
    <property type="term" value="C:plasma membrane"/>
    <property type="evidence" value="ECO:0007669"/>
    <property type="project" value="UniProtKB-SubCell"/>
</dbReference>
<dbReference type="GO" id="GO:0006935">
    <property type="term" value="P:chemotaxis"/>
    <property type="evidence" value="ECO:0007669"/>
    <property type="project" value="UniProtKB-ARBA"/>
</dbReference>
<dbReference type="HOGENOM" id="CLU_000445_107_21_6"/>
<organism evidence="14 15">
    <name type="scientific">Marinomonas mediterranea (strain ATCC 700492 / JCM 21426 / NBRC 103028 / MMB-1)</name>
    <dbReference type="NCBI Taxonomy" id="717774"/>
    <lineage>
        <taxon>Bacteria</taxon>
        <taxon>Pseudomonadati</taxon>
        <taxon>Pseudomonadota</taxon>
        <taxon>Gammaproteobacteria</taxon>
        <taxon>Oceanospirillales</taxon>
        <taxon>Oceanospirillaceae</taxon>
        <taxon>Marinomonas</taxon>
    </lineage>
</organism>
<dbReference type="PROSITE" id="PS50885">
    <property type="entry name" value="HAMP"/>
    <property type="match status" value="1"/>
</dbReference>
<dbReference type="Gene3D" id="1.10.287.950">
    <property type="entry name" value="Methyl-accepting chemotaxis protein"/>
    <property type="match status" value="1"/>
</dbReference>
<sequence length="545" mass="59871">MVTNLRRISINGRLVGLVAFFSLGLFLIAYLTITASKESLLEEKYSKTREIVETAMGVIDHMYSLEQSGKLTRQQAQEFAAQTIKNTRYSGSEYFWINDYQGSMIMHSANPKLDGKPLLALKDVNGKAIFQEMVNIVKADGQGFVDYYWPKPGGETPFSKISYVKGFGPWGWILGTGIYVDDVDNEFQSEAIRVFLIGAGIVLVALVISFIVLRSILFPLRDIQNALRNIAEGEGDLTARLPESGNDQLSNIARYYNVFVDRLSQVLTKGVSLNRNVETHSQELRSVASDTYDATARWEGMFSDMTGTILEVDQFKGQVETSTESTLQSTHEMVSKTDIGQESLRKTEEALTKLSKDLEIGLKAVVELAEHSQSIGSVLDVISGIAEQTNLLALNAAIEAARAGEQGRGFAVVADEVRSLASRTQASTDEIQNMIHRLQTGAKEAESRISSSNEQSKLTTNEISQTSEYLQDIANAVSEINDAGQSVIQSVSQQSDAVQKLQALNEQVAELSKHVSSQVERNSSTSESLADSSQQALNVMATFKL</sequence>
<dbReference type="Proteomes" id="UP000001062">
    <property type="component" value="Chromosome"/>
</dbReference>
<keyword evidence="9" id="KW-0175">Coiled coil</keyword>
<feature type="domain" description="HAMP" evidence="13">
    <location>
        <begin position="214"/>
        <end position="268"/>
    </location>
</feature>
<comment type="subcellular location">
    <subcellularLocation>
        <location evidence="1">Cell membrane</location>
        <topology evidence="1">Multi-pass membrane protein</topology>
    </subcellularLocation>
</comment>
<feature type="domain" description="Methyl-accepting transducer" evidence="12">
    <location>
        <begin position="273"/>
        <end position="509"/>
    </location>
</feature>
<dbReference type="Pfam" id="PF00015">
    <property type="entry name" value="MCPsignal"/>
    <property type="match status" value="1"/>
</dbReference>
<keyword evidence="15" id="KW-1185">Reference proteome</keyword>
<dbReference type="STRING" id="717774.Marme_0208"/>
<dbReference type="AlphaFoldDB" id="F2JWZ3"/>
<protein>
    <submittedName>
        <fullName evidence="14">Methyl-accepting chemotaxis sensory transducer with Cache sensor</fullName>
    </submittedName>
</protein>
<dbReference type="PATRIC" id="fig|717774.3.peg.211"/>
<keyword evidence="2" id="KW-1003">Cell membrane</keyword>
<keyword evidence="3 11" id="KW-0812">Transmembrane</keyword>
<evidence type="ECO:0000256" key="6">
    <source>
        <dbReference type="ARBA" id="ARBA00023224"/>
    </source>
</evidence>
<dbReference type="CDD" id="cd11386">
    <property type="entry name" value="MCP_signal"/>
    <property type="match status" value="1"/>
</dbReference>
<feature type="compositionally biased region" description="Polar residues" evidence="10">
    <location>
        <begin position="448"/>
        <end position="462"/>
    </location>
</feature>
<dbReference type="PROSITE" id="PS50111">
    <property type="entry name" value="CHEMOTAXIS_TRANSDUC_2"/>
    <property type="match status" value="1"/>
</dbReference>
<dbReference type="FunFam" id="1.10.287.950:FF:000001">
    <property type="entry name" value="Methyl-accepting chemotaxis sensory transducer"/>
    <property type="match status" value="1"/>
</dbReference>
<dbReference type="SMART" id="SM00304">
    <property type="entry name" value="HAMP"/>
    <property type="match status" value="1"/>
</dbReference>
<evidence type="ECO:0000256" key="5">
    <source>
        <dbReference type="ARBA" id="ARBA00023136"/>
    </source>
</evidence>
<keyword evidence="4 11" id="KW-1133">Transmembrane helix</keyword>
<dbReference type="PANTHER" id="PTHR32089">
    <property type="entry name" value="METHYL-ACCEPTING CHEMOTAXIS PROTEIN MCPB"/>
    <property type="match status" value="1"/>
</dbReference>
<dbReference type="CDD" id="cd06225">
    <property type="entry name" value="HAMP"/>
    <property type="match status" value="1"/>
</dbReference>
<name>F2JWZ3_MARM1</name>
<dbReference type="KEGG" id="mme:Marme_0208"/>
<dbReference type="GO" id="GO:0007165">
    <property type="term" value="P:signal transduction"/>
    <property type="evidence" value="ECO:0007669"/>
    <property type="project" value="UniProtKB-KW"/>
</dbReference>
<dbReference type="InterPro" id="IPR004089">
    <property type="entry name" value="MCPsignal_dom"/>
</dbReference>
<evidence type="ECO:0000256" key="1">
    <source>
        <dbReference type="ARBA" id="ARBA00004651"/>
    </source>
</evidence>
<feature type="coiled-coil region" evidence="9">
    <location>
        <begin position="494"/>
        <end position="521"/>
    </location>
</feature>
<proteinExistence type="inferred from homology"/>
<evidence type="ECO:0000313" key="14">
    <source>
        <dbReference type="EMBL" id="ADZ89512.1"/>
    </source>
</evidence>
<dbReference type="PANTHER" id="PTHR32089:SF119">
    <property type="entry name" value="METHYL-ACCEPTING CHEMOTAXIS PROTEIN CTPL"/>
    <property type="match status" value="1"/>
</dbReference>
<evidence type="ECO:0000256" key="11">
    <source>
        <dbReference type="SAM" id="Phobius"/>
    </source>
</evidence>
<keyword evidence="6 8" id="KW-0807">Transducer</keyword>
<gene>
    <name evidence="14" type="ordered locus">Marme_0208</name>
</gene>
<reference evidence="14 15" key="1">
    <citation type="journal article" date="2012" name="Stand. Genomic Sci.">
        <title>Complete genome sequence of the melanogenic marine bacterium Marinomonas mediterranea type strain (MMB-1(T)).</title>
        <authorList>
            <person name="Lucas-Elio P."/>
            <person name="Goodwin L."/>
            <person name="Woyke T."/>
            <person name="Pitluck S."/>
            <person name="Nolan M."/>
            <person name="Kyrpides N.C."/>
            <person name="Detter J.C."/>
            <person name="Copeland A."/>
            <person name="Teshima H."/>
            <person name="Bruce D."/>
            <person name="Detter C."/>
            <person name="Tapia R."/>
            <person name="Han S."/>
            <person name="Land M.L."/>
            <person name="Ivanova N."/>
            <person name="Mikhailova N."/>
            <person name="Johnston A.W."/>
            <person name="Sanchez-Amat A."/>
        </authorList>
    </citation>
    <scope>NUCLEOTIDE SEQUENCE [LARGE SCALE GENOMIC DNA]</scope>
    <source>
        <strain evidence="15">ATCC 700492 / JCM 21426 / NBRC 103028 / MMB-1</strain>
    </source>
</reference>
<dbReference type="Gene3D" id="3.30.450.20">
    <property type="entry name" value="PAS domain"/>
    <property type="match status" value="1"/>
</dbReference>
<feature type="region of interest" description="Disordered" evidence="10">
    <location>
        <begin position="441"/>
        <end position="462"/>
    </location>
</feature>
<dbReference type="OrthoDB" id="6376221at2"/>
<dbReference type="eggNOG" id="COG0840">
    <property type="taxonomic scope" value="Bacteria"/>
</dbReference>
<evidence type="ECO:0000259" key="13">
    <source>
        <dbReference type="PROSITE" id="PS50885"/>
    </source>
</evidence>
<keyword evidence="5 11" id="KW-0472">Membrane</keyword>
<evidence type="ECO:0000256" key="7">
    <source>
        <dbReference type="ARBA" id="ARBA00029447"/>
    </source>
</evidence>
<dbReference type="Pfam" id="PF08269">
    <property type="entry name" value="dCache_2"/>
    <property type="match status" value="1"/>
</dbReference>
<dbReference type="InterPro" id="IPR003660">
    <property type="entry name" value="HAMP_dom"/>
</dbReference>
<comment type="similarity">
    <text evidence="7">Belongs to the methyl-accepting chemotaxis (MCP) protein family.</text>
</comment>
<dbReference type="SUPFAM" id="SSF58104">
    <property type="entry name" value="Methyl-accepting chemotaxis protein (MCP) signaling domain"/>
    <property type="match status" value="1"/>
</dbReference>
<accession>F2JWZ3</accession>
<evidence type="ECO:0000256" key="4">
    <source>
        <dbReference type="ARBA" id="ARBA00022989"/>
    </source>
</evidence>
<dbReference type="InterPro" id="IPR033480">
    <property type="entry name" value="sCache_2"/>
</dbReference>
<evidence type="ECO:0000313" key="15">
    <source>
        <dbReference type="Proteomes" id="UP000001062"/>
    </source>
</evidence>
<evidence type="ECO:0000256" key="8">
    <source>
        <dbReference type="PROSITE-ProRule" id="PRU00284"/>
    </source>
</evidence>
<dbReference type="SMART" id="SM00283">
    <property type="entry name" value="MA"/>
    <property type="match status" value="1"/>
</dbReference>
<dbReference type="InterPro" id="IPR004010">
    <property type="entry name" value="Double_Cache_2"/>
</dbReference>
<dbReference type="SMART" id="SM01049">
    <property type="entry name" value="Cache_2"/>
    <property type="match status" value="1"/>
</dbReference>
<dbReference type="EMBL" id="CP002583">
    <property type="protein sequence ID" value="ADZ89512.1"/>
    <property type="molecule type" value="Genomic_DNA"/>
</dbReference>
<evidence type="ECO:0000256" key="3">
    <source>
        <dbReference type="ARBA" id="ARBA00022692"/>
    </source>
</evidence>
<evidence type="ECO:0000256" key="10">
    <source>
        <dbReference type="SAM" id="MobiDB-lite"/>
    </source>
</evidence>
<feature type="transmembrane region" description="Helical" evidence="11">
    <location>
        <begin position="191"/>
        <end position="213"/>
    </location>
</feature>
<dbReference type="RefSeq" id="WP_013659419.1">
    <property type="nucleotide sequence ID" value="NC_015276.1"/>
</dbReference>
<feature type="transmembrane region" description="Helical" evidence="11">
    <location>
        <begin position="12"/>
        <end position="33"/>
    </location>
</feature>
<evidence type="ECO:0000256" key="2">
    <source>
        <dbReference type="ARBA" id="ARBA00022475"/>
    </source>
</evidence>
<evidence type="ECO:0000259" key="12">
    <source>
        <dbReference type="PROSITE" id="PS50111"/>
    </source>
</evidence>
<dbReference type="Pfam" id="PF00672">
    <property type="entry name" value="HAMP"/>
    <property type="match status" value="1"/>
</dbReference>
<evidence type="ECO:0000256" key="9">
    <source>
        <dbReference type="SAM" id="Coils"/>
    </source>
</evidence>